<evidence type="ECO:0000313" key="1">
    <source>
        <dbReference type="EMBL" id="KAK1415600.1"/>
    </source>
</evidence>
<sequence length="176" mass="20267">MLHSTPVNSNLISSTSKLCFFSSSCRGHRACLPSRLSNSTVNFDEKIMVLEEGGASVCFGVTLNLIKKKINFVLELEKKHDFDVEEIRFELIGVEWSIVRFYDDSFRLVRIFTKNKDFKHHGIYSKELQDLDCGSGERFLKFSSMKLPDTENALYSSNMSLVHKHICRKDMHAYSK</sequence>
<keyword evidence="2" id="KW-1185">Reference proteome</keyword>
<dbReference type="AlphaFoldDB" id="A0AAD8K9M7"/>
<proteinExistence type="predicted"/>
<comment type="caution">
    <text evidence="1">The sequence shown here is derived from an EMBL/GenBank/DDBJ whole genome shotgun (WGS) entry which is preliminary data.</text>
</comment>
<organism evidence="1 2">
    <name type="scientific">Tagetes erecta</name>
    <name type="common">African marigold</name>
    <dbReference type="NCBI Taxonomy" id="13708"/>
    <lineage>
        <taxon>Eukaryota</taxon>
        <taxon>Viridiplantae</taxon>
        <taxon>Streptophyta</taxon>
        <taxon>Embryophyta</taxon>
        <taxon>Tracheophyta</taxon>
        <taxon>Spermatophyta</taxon>
        <taxon>Magnoliopsida</taxon>
        <taxon>eudicotyledons</taxon>
        <taxon>Gunneridae</taxon>
        <taxon>Pentapetalae</taxon>
        <taxon>asterids</taxon>
        <taxon>campanulids</taxon>
        <taxon>Asterales</taxon>
        <taxon>Asteraceae</taxon>
        <taxon>Asteroideae</taxon>
        <taxon>Heliantheae alliance</taxon>
        <taxon>Tageteae</taxon>
        <taxon>Tagetes</taxon>
    </lineage>
</organism>
<accession>A0AAD8K9M7</accession>
<evidence type="ECO:0000313" key="2">
    <source>
        <dbReference type="Proteomes" id="UP001229421"/>
    </source>
</evidence>
<protein>
    <submittedName>
        <fullName evidence="1">Uncharacterized protein</fullName>
    </submittedName>
</protein>
<dbReference type="Proteomes" id="UP001229421">
    <property type="component" value="Unassembled WGS sequence"/>
</dbReference>
<dbReference type="EMBL" id="JAUHHV010000008">
    <property type="protein sequence ID" value="KAK1415600.1"/>
    <property type="molecule type" value="Genomic_DNA"/>
</dbReference>
<gene>
    <name evidence="1" type="ORF">QVD17_31383</name>
</gene>
<name>A0AAD8K9M7_TARER</name>
<reference evidence="1" key="1">
    <citation type="journal article" date="2023" name="bioRxiv">
        <title>Improved chromosome-level genome assembly for marigold (Tagetes erecta).</title>
        <authorList>
            <person name="Jiang F."/>
            <person name="Yuan L."/>
            <person name="Wang S."/>
            <person name="Wang H."/>
            <person name="Xu D."/>
            <person name="Wang A."/>
            <person name="Fan W."/>
        </authorList>
    </citation>
    <scope>NUCLEOTIDE SEQUENCE</scope>
    <source>
        <strain evidence="1">WSJ</strain>
        <tissue evidence="1">Leaf</tissue>
    </source>
</reference>